<keyword evidence="1" id="KW-0472">Membrane</keyword>
<dbReference type="EMBL" id="JACWUN010000008">
    <property type="protein sequence ID" value="MBD1400684.1"/>
    <property type="molecule type" value="Genomic_DNA"/>
</dbReference>
<dbReference type="Proteomes" id="UP000632828">
    <property type="component" value="Unassembled WGS sequence"/>
</dbReference>
<evidence type="ECO:0008006" key="4">
    <source>
        <dbReference type="Google" id="ProtNLM"/>
    </source>
</evidence>
<feature type="transmembrane region" description="Helical" evidence="1">
    <location>
        <begin position="66"/>
        <end position="92"/>
    </location>
</feature>
<evidence type="ECO:0000313" key="3">
    <source>
        <dbReference type="Proteomes" id="UP000632828"/>
    </source>
</evidence>
<accession>A0A8J6QLN4</accession>
<reference evidence="2" key="1">
    <citation type="submission" date="2020-09" db="EMBL/GenBank/DDBJ databases">
        <title>Pelobacter alkaliphilus sp. nov., a novel anaerobic arsenate-reducing bacterium from terrestrial mud volcano.</title>
        <authorList>
            <person name="Khomyakova M.A."/>
            <person name="Merkel A.Y."/>
            <person name="Slobodkin A.I."/>
        </authorList>
    </citation>
    <scope>NUCLEOTIDE SEQUENCE</scope>
    <source>
        <strain evidence="2">M08fum</strain>
    </source>
</reference>
<evidence type="ECO:0000256" key="1">
    <source>
        <dbReference type="SAM" id="Phobius"/>
    </source>
</evidence>
<keyword evidence="3" id="KW-1185">Reference proteome</keyword>
<name>A0A8J6QLN4_9BACT</name>
<comment type="caution">
    <text evidence="2">The sequence shown here is derived from an EMBL/GenBank/DDBJ whole genome shotgun (WGS) entry which is preliminary data.</text>
</comment>
<dbReference type="AlphaFoldDB" id="A0A8J6QLN4"/>
<sequence>MANDQPTAQLDMIPRFFYRHIGICLSLFFVVVVLVWQVYLYFQTRVFLEAHYSAVMLKLMQIKEDVLLNSVITSLVFFAVPCLLAAAFLVYYSHRIAGPMYRIKRYLKEDLKQPKAQDLRFRESDVLHSLATAVNKVQHRYRADQQTLDQSLREIEDLLETVTSRHNAGEPVDVPLGRINVLCKKMQLTVEMVKK</sequence>
<proteinExistence type="predicted"/>
<keyword evidence="1" id="KW-0812">Transmembrane</keyword>
<organism evidence="2 3">
    <name type="scientific">Pelovirga terrestris</name>
    <dbReference type="NCBI Taxonomy" id="2771352"/>
    <lineage>
        <taxon>Bacteria</taxon>
        <taxon>Pseudomonadati</taxon>
        <taxon>Thermodesulfobacteriota</taxon>
        <taxon>Desulfuromonadia</taxon>
        <taxon>Geobacterales</taxon>
        <taxon>Geobacteraceae</taxon>
        <taxon>Pelovirga</taxon>
    </lineage>
</organism>
<dbReference type="RefSeq" id="WP_191155473.1">
    <property type="nucleotide sequence ID" value="NZ_JACWUN010000008.1"/>
</dbReference>
<evidence type="ECO:0000313" key="2">
    <source>
        <dbReference type="EMBL" id="MBD1400684.1"/>
    </source>
</evidence>
<protein>
    <recommendedName>
        <fullName evidence="4">HAMP domain-containing protein</fullName>
    </recommendedName>
</protein>
<keyword evidence="1" id="KW-1133">Transmembrane helix</keyword>
<gene>
    <name evidence="2" type="ORF">ICT70_08390</name>
</gene>
<feature type="transmembrane region" description="Helical" evidence="1">
    <location>
        <begin position="21"/>
        <end position="42"/>
    </location>
</feature>